<feature type="chain" id="PRO_5040302122" evidence="1">
    <location>
        <begin position="26"/>
        <end position="102"/>
    </location>
</feature>
<name>A0A9P8JNV0_AURME</name>
<keyword evidence="1" id="KW-0732">Signal</keyword>
<accession>A0A9P8JNV0</accession>
<gene>
    <name evidence="2" type="ORF">KCU98_g14840</name>
</gene>
<comment type="caution">
    <text evidence="2">The sequence shown here is derived from an EMBL/GenBank/DDBJ whole genome shotgun (WGS) entry which is preliminary data.</text>
</comment>
<proteinExistence type="predicted"/>
<evidence type="ECO:0000313" key="2">
    <source>
        <dbReference type="EMBL" id="KAG9969891.1"/>
    </source>
</evidence>
<dbReference type="AlphaFoldDB" id="A0A9P8JNV0"/>
<protein>
    <submittedName>
        <fullName evidence="2">Uncharacterized protein</fullName>
    </submittedName>
</protein>
<dbReference type="EMBL" id="JAHFXS010003025">
    <property type="protein sequence ID" value="KAG9969891.1"/>
    <property type="molecule type" value="Genomic_DNA"/>
</dbReference>
<feature type="signal peptide" evidence="1">
    <location>
        <begin position="1"/>
        <end position="25"/>
    </location>
</feature>
<evidence type="ECO:0000256" key="1">
    <source>
        <dbReference type="SAM" id="SignalP"/>
    </source>
</evidence>
<reference evidence="2" key="1">
    <citation type="journal article" date="2021" name="J Fungi (Basel)">
        <title>Virulence traits and population genomics of the black yeast Aureobasidium melanogenum.</title>
        <authorList>
            <person name="Cernosa A."/>
            <person name="Sun X."/>
            <person name="Gostincar C."/>
            <person name="Fang C."/>
            <person name="Gunde-Cimerman N."/>
            <person name="Song Z."/>
        </authorList>
    </citation>
    <scope>NUCLEOTIDE SEQUENCE</scope>
    <source>
        <strain evidence="2">EXF-9298</strain>
    </source>
</reference>
<evidence type="ECO:0000313" key="3">
    <source>
        <dbReference type="Proteomes" id="UP000729357"/>
    </source>
</evidence>
<dbReference type="Proteomes" id="UP000729357">
    <property type="component" value="Unassembled WGS sequence"/>
</dbReference>
<reference evidence="2" key="2">
    <citation type="submission" date="2021-08" db="EMBL/GenBank/DDBJ databases">
        <authorList>
            <person name="Gostincar C."/>
            <person name="Sun X."/>
            <person name="Song Z."/>
            <person name="Gunde-Cimerman N."/>
        </authorList>
    </citation>
    <scope>NUCLEOTIDE SEQUENCE</scope>
    <source>
        <strain evidence="2">EXF-9298</strain>
    </source>
</reference>
<organism evidence="2 3">
    <name type="scientific">Aureobasidium melanogenum</name>
    <name type="common">Aureobasidium pullulans var. melanogenum</name>
    <dbReference type="NCBI Taxonomy" id="46634"/>
    <lineage>
        <taxon>Eukaryota</taxon>
        <taxon>Fungi</taxon>
        <taxon>Dikarya</taxon>
        <taxon>Ascomycota</taxon>
        <taxon>Pezizomycotina</taxon>
        <taxon>Dothideomycetes</taxon>
        <taxon>Dothideomycetidae</taxon>
        <taxon>Dothideales</taxon>
        <taxon>Saccotheciaceae</taxon>
        <taxon>Aureobasidium</taxon>
    </lineage>
</organism>
<sequence>MIANSILFNAIVSLALLSGSAAALAMPEQAKDLQARGTRPISVEAACNVFYGTSFSAQTTGSGCNDWVCVRGNERYGLDLNDWCGGKGASCSNGVYSWVCNY</sequence>
<keyword evidence="3" id="KW-1185">Reference proteome</keyword>
<feature type="non-terminal residue" evidence="2">
    <location>
        <position position="102"/>
    </location>
</feature>